<feature type="transmembrane region" description="Helical" evidence="2">
    <location>
        <begin position="65"/>
        <end position="89"/>
    </location>
</feature>
<feature type="compositionally biased region" description="Polar residues" evidence="1">
    <location>
        <begin position="610"/>
        <end position="621"/>
    </location>
</feature>
<feature type="region of interest" description="Disordered" evidence="1">
    <location>
        <begin position="460"/>
        <end position="480"/>
    </location>
</feature>
<evidence type="ECO:0000313" key="3">
    <source>
        <dbReference type="EMBL" id="MXP47709.1"/>
    </source>
</evidence>
<keyword evidence="2" id="KW-0472">Membrane</keyword>
<dbReference type="EMBL" id="WTYP01000002">
    <property type="protein sequence ID" value="MXP47709.1"/>
    <property type="molecule type" value="Genomic_DNA"/>
</dbReference>
<dbReference type="RefSeq" id="WP_160730969.1">
    <property type="nucleotide sequence ID" value="NZ_WTYP01000002.1"/>
</dbReference>
<keyword evidence="2" id="KW-0812">Transmembrane</keyword>
<keyword evidence="4" id="KW-1185">Reference proteome</keyword>
<dbReference type="AlphaFoldDB" id="A0A6I4V0B5"/>
<evidence type="ECO:0000313" key="4">
    <source>
        <dbReference type="Proteomes" id="UP000471435"/>
    </source>
</evidence>
<dbReference type="Proteomes" id="UP000471435">
    <property type="component" value="Unassembled WGS sequence"/>
</dbReference>
<evidence type="ECO:0000256" key="1">
    <source>
        <dbReference type="SAM" id="MobiDB-lite"/>
    </source>
</evidence>
<feature type="region of interest" description="Disordered" evidence="1">
    <location>
        <begin position="578"/>
        <end position="626"/>
    </location>
</feature>
<dbReference type="OrthoDB" id="7505157at2"/>
<feature type="compositionally biased region" description="Low complexity" evidence="1">
    <location>
        <begin position="406"/>
        <end position="427"/>
    </location>
</feature>
<name>A0A6I4V0B5_9SPHN</name>
<feature type="compositionally biased region" description="Low complexity" evidence="1">
    <location>
        <begin position="582"/>
        <end position="604"/>
    </location>
</feature>
<feature type="compositionally biased region" description="Low complexity" evidence="1">
    <location>
        <begin position="384"/>
        <end position="398"/>
    </location>
</feature>
<feature type="region of interest" description="Disordered" evidence="1">
    <location>
        <begin position="157"/>
        <end position="337"/>
    </location>
</feature>
<organism evidence="3 4">
    <name type="scientific">Pontixanthobacter luteolus</name>
    <dbReference type="NCBI Taxonomy" id="295089"/>
    <lineage>
        <taxon>Bacteria</taxon>
        <taxon>Pseudomonadati</taxon>
        <taxon>Pseudomonadota</taxon>
        <taxon>Alphaproteobacteria</taxon>
        <taxon>Sphingomonadales</taxon>
        <taxon>Erythrobacteraceae</taxon>
        <taxon>Pontixanthobacter</taxon>
    </lineage>
</organism>
<reference evidence="3 4" key="1">
    <citation type="submission" date="2019-12" db="EMBL/GenBank/DDBJ databases">
        <title>Genomic-based taxomic classification of the family Erythrobacteraceae.</title>
        <authorList>
            <person name="Xu L."/>
        </authorList>
    </citation>
    <scope>NUCLEOTIDE SEQUENCE [LARGE SCALE GENOMIC DNA]</scope>
    <source>
        <strain evidence="3 4">SW-109</strain>
    </source>
</reference>
<gene>
    <name evidence="3" type="ORF">GRI43_09980</name>
</gene>
<feature type="compositionally biased region" description="Polar residues" evidence="1">
    <location>
        <begin position="428"/>
        <end position="441"/>
    </location>
</feature>
<accession>A0A6I4V0B5</accession>
<feature type="transmembrane region" description="Helical" evidence="2">
    <location>
        <begin position="21"/>
        <end position="45"/>
    </location>
</feature>
<keyword evidence="2" id="KW-1133">Transmembrane helix</keyword>
<comment type="caution">
    <text evidence="3">The sequence shown here is derived from an EMBL/GenBank/DDBJ whole genome shotgun (WGS) entry which is preliminary data.</text>
</comment>
<evidence type="ECO:0000256" key="2">
    <source>
        <dbReference type="SAM" id="Phobius"/>
    </source>
</evidence>
<feature type="compositionally biased region" description="Acidic residues" evidence="1">
    <location>
        <begin position="465"/>
        <end position="476"/>
    </location>
</feature>
<proteinExistence type="predicted"/>
<protein>
    <submittedName>
        <fullName evidence="3">Uncharacterized protein</fullName>
    </submittedName>
</protein>
<sequence length="641" mass="66447">MAGTNKSKSANQAAISAHPAFPAVVALWFAALLGLGSLVLPIALLEKAVTATGIASIWQSAAPPLGVTARLAIAISAALAGAAAGLFIARKVAQSQSTPSPRKADAKTGDERTVATDLPMRAPISAHEELGSEGLDEPLEEPHIARENFGGRRRALAVTDDSGPSDFFESAPLPGGDAIIDDHEDYDGSDGAAQNAEHSTNIDDEPSIAAEPLELHELALAEPAAEAVESPFAQPIENEVYEPRPFGASTASELAQPAIAALKNGAQSASVEPEDSHFPKQTPAEIPHGEREPMSSQTQPSMVPAHEPAPFAPPASATPPEQQFTAPVEPAAPLGERPLNELGIAELVERFAMALQSKSNHVSAPAAEVEDARLDDVPAPAFIPEAEVAAEPEPAASPLVFRRSNPAAVESQPQPEPQAQPQFAPAETSQPERFSFSATANASVNSLSQASAAMPAALRPLGFDDVPDDDDQDGDLDLSLSFARAAGPFADPAGGPATPVAEDNSLPQFAASMADELAPEEPELEDNSAYSSLLSMRSQLGGGQEFVRIDDDLPSEETAGVTEPVVVFPGQEQSAVAAPVFSSARSEPAAAPRPFDAPPVAGAPKPAPHTISNSAQPNNAMETERALREALEKLQRMSGAA</sequence>
<feature type="region of interest" description="Disordered" evidence="1">
    <location>
        <begin position="384"/>
        <end position="441"/>
    </location>
</feature>